<dbReference type="AlphaFoldDB" id="A0A097SQ08"/>
<gene>
    <name evidence="2" type="ORF">LRS1606.178</name>
</gene>
<protein>
    <submittedName>
        <fullName evidence="2">Uncharacterized protein</fullName>
    </submittedName>
</protein>
<organism evidence="2">
    <name type="scientific">Rhodococcus sp. NS1</name>
    <dbReference type="NCBI Taxonomy" id="402236"/>
    <lineage>
        <taxon>Bacteria</taxon>
        <taxon>Bacillati</taxon>
        <taxon>Actinomycetota</taxon>
        <taxon>Actinomycetes</taxon>
        <taxon>Mycobacteriales</taxon>
        <taxon>Nocardiaceae</taxon>
        <taxon>Rhodococcus</taxon>
    </lineage>
</organism>
<accession>A0A097SQ08</accession>
<geneLocation type="plasmid" evidence="2">
    <name>pNSL1</name>
</geneLocation>
<sequence length="111" mass="12584">MRRTRRHHRTDPTSASSADPGRCTRVPRRTHPPRWYLRKWSARGYPILTRCSDHPLPSPEVRAARTCVSRLEICSGRRCVPGSSLSRCIGQRRGRHQGPEPSSPPYVSSSV</sequence>
<name>A0A097SQ08_9NOCA</name>
<evidence type="ECO:0000313" key="2">
    <source>
        <dbReference type="EMBL" id="AIU93612.1"/>
    </source>
</evidence>
<feature type="region of interest" description="Disordered" evidence="1">
    <location>
        <begin position="81"/>
        <end position="111"/>
    </location>
</feature>
<keyword evidence="2" id="KW-0614">Plasmid</keyword>
<proteinExistence type="predicted"/>
<evidence type="ECO:0000256" key="1">
    <source>
        <dbReference type="SAM" id="MobiDB-lite"/>
    </source>
</evidence>
<reference evidence="2" key="1">
    <citation type="submission" date="2014-03" db="EMBL/GenBank/DDBJ databases">
        <authorList>
            <person name="Zhang G."/>
            <person name="Zhu L."/>
            <person name="Fang P."/>
        </authorList>
    </citation>
    <scope>NUCLEOTIDE SEQUENCE</scope>
    <source>
        <strain evidence="2">NS1</strain>
        <plasmid evidence="2">pNSL1</plasmid>
    </source>
</reference>
<dbReference type="EMBL" id="KJ605395">
    <property type="protein sequence ID" value="AIU93612.1"/>
    <property type="molecule type" value="Genomic_DNA"/>
</dbReference>
<feature type="region of interest" description="Disordered" evidence="1">
    <location>
        <begin position="1"/>
        <end position="30"/>
    </location>
</feature>